<geneLocation type="plasmid" evidence="8 9">
    <name>unnamed1</name>
</geneLocation>
<feature type="signal peptide" evidence="7">
    <location>
        <begin position="1"/>
        <end position="22"/>
    </location>
</feature>
<evidence type="ECO:0000256" key="3">
    <source>
        <dbReference type="ARBA" id="ARBA00022989"/>
    </source>
</evidence>
<keyword evidence="4 6" id="KW-0472">Membrane</keyword>
<feature type="compositionally biased region" description="Basic and acidic residues" evidence="5">
    <location>
        <begin position="549"/>
        <end position="567"/>
    </location>
</feature>
<feature type="transmembrane region" description="Helical" evidence="6">
    <location>
        <begin position="46"/>
        <end position="68"/>
    </location>
</feature>
<dbReference type="KEGG" id="aant:HUK68_19480"/>
<feature type="compositionally biased region" description="Basic and acidic residues" evidence="5">
    <location>
        <begin position="369"/>
        <end position="387"/>
    </location>
</feature>
<feature type="transmembrane region" description="Helical" evidence="6">
    <location>
        <begin position="248"/>
        <end position="267"/>
    </location>
</feature>
<dbReference type="InterPro" id="IPR014150">
    <property type="entry name" value="Conjugal_tfr_TrbL"/>
</dbReference>
<dbReference type="GO" id="GO:0016020">
    <property type="term" value="C:membrane"/>
    <property type="evidence" value="ECO:0007669"/>
    <property type="project" value="UniProtKB-SubCell"/>
</dbReference>
<keyword evidence="8" id="KW-0614">Plasmid</keyword>
<feature type="compositionally biased region" description="Low complexity" evidence="5">
    <location>
        <begin position="332"/>
        <end position="343"/>
    </location>
</feature>
<feature type="transmembrane region" description="Helical" evidence="6">
    <location>
        <begin position="80"/>
        <end position="98"/>
    </location>
</feature>
<feature type="compositionally biased region" description="Basic and acidic residues" evidence="5">
    <location>
        <begin position="403"/>
        <end position="414"/>
    </location>
</feature>
<reference evidence="8 9" key="1">
    <citation type="submission" date="2020-06" db="EMBL/GenBank/DDBJ databases">
        <title>Acidovorax antarctica sp. nov., isolated from Corinth ice sheet soil, Antarctic Fields Peninsula.</title>
        <authorList>
            <person name="Xu Q."/>
            <person name="Peng F."/>
        </authorList>
    </citation>
    <scope>NUCLEOTIDE SEQUENCE [LARGE SCALE GENOMIC DNA]</scope>
    <source>
        <strain evidence="8 9">16-35-5</strain>
        <plasmid evidence="8 9">unnamed1</plasmid>
    </source>
</reference>
<feature type="chain" id="PRO_5026844704" evidence="7">
    <location>
        <begin position="23"/>
        <end position="567"/>
    </location>
</feature>
<evidence type="ECO:0000313" key="9">
    <source>
        <dbReference type="Proteomes" id="UP000509579"/>
    </source>
</evidence>
<sequence>MPRMRGSAAGLALLLLAAPAAALDNKGVFDTVTDHFAAQAASWQSAMMSAATWLFWTLGTISLAWTAGMMVLRKADLGEFFAEFARFIVFFGFFLWLLRNGPAFARAILDSMRQLGAQASGLSSITPSSIVDLGFLIWEKAVSNMSVWKPMQSLVGILLSGGILLLLAIIAVNMLLLTVSGWILMYAGIFFLGFGGSRWTSDMAVNYYKSVLGVGAQLLAMVLMVGIGNQLLQEFYSRLGAGHNLNELVVMLVFCLALLMLTTRIPALVAGMVSGAGGAGDLGSFGSAAVKGATLGAASMVGAAFGSKASNTAKGDDSVQALVAALAQMAPPDPGAAGRAADTGGSGAAAGARGGDAELVFPEIDYGDDERRGSGDNDSSSTDKGDGGESELTFPEIDYGDDGIGRDSDSRSADGLDGDEGELVFPEIDYGDDAAVVYAEAGGRRSHVSGHHPGAGNSPSGNGADGSLGTGGGRSGEGASSAAGAAGMQGGELASVAAQGEGARPRGSSATQDGAGPSPQQPAPDVPGNPGATTHTHVATRANRPARGRALDEKQRAEEVRAFVERI</sequence>
<keyword evidence="9" id="KW-1185">Reference proteome</keyword>
<dbReference type="InterPro" id="IPR007688">
    <property type="entry name" value="Conjugal_tfr_TrbL/VirB6"/>
</dbReference>
<feature type="compositionally biased region" description="Gly residues" evidence="5">
    <location>
        <begin position="344"/>
        <end position="354"/>
    </location>
</feature>
<evidence type="ECO:0000313" key="8">
    <source>
        <dbReference type="EMBL" id="QKV55630.1"/>
    </source>
</evidence>
<evidence type="ECO:0000256" key="1">
    <source>
        <dbReference type="ARBA" id="ARBA00004141"/>
    </source>
</evidence>
<feature type="transmembrane region" description="Helical" evidence="6">
    <location>
        <begin position="176"/>
        <end position="195"/>
    </location>
</feature>
<name>A0A6N1XCJ7_9BURK</name>
<dbReference type="Proteomes" id="UP000509579">
    <property type="component" value="Plasmid unnamed1"/>
</dbReference>
<keyword evidence="2 6" id="KW-0812">Transmembrane</keyword>
<gene>
    <name evidence="8" type="primary">trbL</name>
    <name evidence="8" type="ORF">HUK68_19480</name>
</gene>
<evidence type="ECO:0000256" key="2">
    <source>
        <dbReference type="ARBA" id="ARBA00022692"/>
    </source>
</evidence>
<feature type="transmembrane region" description="Helical" evidence="6">
    <location>
        <begin position="207"/>
        <end position="228"/>
    </location>
</feature>
<accession>A0A6N1XCJ7</accession>
<dbReference type="AlphaFoldDB" id="A0A6N1XCJ7"/>
<dbReference type="GO" id="GO:0030255">
    <property type="term" value="P:protein secretion by the type IV secretion system"/>
    <property type="evidence" value="ECO:0007669"/>
    <property type="project" value="InterPro"/>
</dbReference>
<feature type="region of interest" description="Disordered" evidence="5">
    <location>
        <begin position="332"/>
        <end position="354"/>
    </location>
</feature>
<evidence type="ECO:0000256" key="6">
    <source>
        <dbReference type="SAM" id="Phobius"/>
    </source>
</evidence>
<evidence type="ECO:0000256" key="4">
    <source>
        <dbReference type="ARBA" id="ARBA00023136"/>
    </source>
</evidence>
<dbReference type="Pfam" id="PF04610">
    <property type="entry name" value="TrbL"/>
    <property type="match status" value="1"/>
</dbReference>
<organism evidence="8 9">
    <name type="scientific">Comamonas antarctica</name>
    <dbReference type="NCBI Taxonomy" id="2743470"/>
    <lineage>
        <taxon>Bacteria</taxon>
        <taxon>Pseudomonadati</taxon>
        <taxon>Pseudomonadota</taxon>
        <taxon>Betaproteobacteria</taxon>
        <taxon>Burkholderiales</taxon>
        <taxon>Comamonadaceae</taxon>
        <taxon>Comamonas</taxon>
    </lineage>
</organism>
<evidence type="ECO:0000256" key="5">
    <source>
        <dbReference type="SAM" id="MobiDB-lite"/>
    </source>
</evidence>
<feature type="region of interest" description="Disordered" evidence="5">
    <location>
        <begin position="366"/>
        <end position="428"/>
    </location>
</feature>
<feature type="transmembrane region" description="Helical" evidence="6">
    <location>
        <begin position="150"/>
        <end position="170"/>
    </location>
</feature>
<dbReference type="NCBIfam" id="TIGR02783">
    <property type="entry name" value="TrbL_P"/>
    <property type="match status" value="1"/>
</dbReference>
<dbReference type="EMBL" id="CP054841">
    <property type="protein sequence ID" value="QKV55630.1"/>
    <property type="molecule type" value="Genomic_DNA"/>
</dbReference>
<feature type="compositionally biased region" description="Low complexity" evidence="5">
    <location>
        <begin position="477"/>
        <end position="486"/>
    </location>
</feature>
<keyword evidence="3 6" id="KW-1133">Transmembrane helix</keyword>
<feature type="compositionally biased region" description="Gly residues" evidence="5">
    <location>
        <begin position="463"/>
        <end position="476"/>
    </location>
</feature>
<feature type="region of interest" description="Disordered" evidence="5">
    <location>
        <begin position="441"/>
        <end position="567"/>
    </location>
</feature>
<protein>
    <submittedName>
        <fullName evidence="8">P-type conjugative transfer protein TrbL</fullName>
    </submittedName>
</protein>
<comment type="subcellular location">
    <subcellularLocation>
        <location evidence="1">Membrane</location>
        <topology evidence="1">Multi-pass membrane protein</topology>
    </subcellularLocation>
</comment>
<keyword evidence="7" id="KW-0732">Signal</keyword>
<proteinExistence type="predicted"/>
<evidence type="ECO:0000256" key="7">
    <source>
        <dbReference type="SAM" id="SignalP"/>
    </source>
</evidence>